<dbReference type="Gene3D" id="3.30.450.20">
    <property type="entry name" value="PAS domain"/>
    <property type="match status" value="1"/>
</dbReference>
<dbReference type="InterPro" id="IPR000700">
    <property type="entry name" value="PAS-assoc_C"/>
</dbReference>
<dbReference type="CDD" id="cd00082">
    <property type="entry name" value="HisKA"/>
    <property type="match status" value="1"/>
</dbReference>
<feature type="transmembrane region" description="Helical" evidence="9">
    <location>
        <begin position="172"/>
        <end position="194"/>
    </location>
</feature>
<keyword evidence="13" id="KW-1185">Reference proteome</keyword>
<evidence type="ECO:0000313" key="13">
    <source>
        <dbReference type="Proteomes" id="UP000002534"/>
    </source>
</evidence>
<evidence type="ECO:0000259" key="10">
    <source>
        <dbReference type="PROSITE" id="PS50109"/>
    </source>
</evidence>
<dbReference type="Gene3D" id="1.10.287.130">
    <property type="match status" value="1"/>
</dbReference>
<feature type="transmembrane region" description="Helical" evidence="9">
    <location>
        <begin position="100"/>
        <end position="125"/>
    </location>
</feature>
<evidence type="ECO:0000256" key="7">
    <source>
        <dbReference type="ARBA" id="ARBA00022840"/>
    </source>
</evidence>
<reference evidence="13" key="1">
    <citation type="submission" date="2005-10" db="EMBL/GenBank/DDBJ databases">
        <title>Complete sequence of Pelobacter carbinolicus DSM 2380.</title>
        <authorList>
            <person name="Copeland A."/>
            <person name="Lucas S."/>
            <person name="Lapidus A."/>
            <person name="Barry K."/>
            <person name="Detter J.C."/>
            <person name="Glavina T."/>
            <person name="Hammon N."/>
            <person name="Israni S."/>
            <person name="Pitluck S."/>
            <person name="Chertkov O."/>
            <person name="Schmutz J."/>
            <person name="Larimer F."/>
            <person name="Land M."/>
            <person name="Kyrpides N."/>
            <person name="Ivanova N."/>
            <person name="Richardson P."/>
        </authorList>
    </citation>
    <scope>NUCLEOTIDE SEQUENCE [LARGE SCALE GENOMIC DNA]</scope>
    <source>
        <strain evidence="13">DSM 2380 / NBRC 103641 / GraBd1</strain>
    </source>
</reference>
<dbReference type="SUPFAM" id="SSF55874">
    <property type="entry name" value="ATPase domain of HSP90 chaperone/DNA topoisomerase II/histidine kinase"/>
    <property type="match status" value="1"/>
</dbReference>
<feature type="transmembrane region" description="Helical" evidence="9">
    <location>
        <begin position="55"/>
        <end position="80"/>
    </location>
</feature>
<accession>Q3A2M2</accession>
<dbReference type="EC" id="2.7.13.3" evidence="2"/>
<dbReference type="PANTHER" id="PTHR43065">
    <property type="entry name" value="SENSOR HISTIDINE KINASE"/>
    <property type="match status" value="1"/>
</dbReference>
<dbReference type="Pfam" id="PF08448">
    <property type="entry name" value="PAS_4"/>
    <property type="match status" value="1"/>
</dbReference>
<evidence type="ECO:0000313" key="12">
    <source>
        <dbReference type="EMBL" id="ABA89385.1"/>
    </source>
</evidence>
<dbReference type="Pfam" id="PF02518">
    <property type="entry name" value="HATPase_c"/>
    <property type="match status" value="1"/>
</dbReference>
<keyword evidence="8" id="KW-0902">Two-component regulatory system</keyword>
<keyword evidence="6 12" id="KW-0418">Kinase</keyword>
<dbReference type="EMBL" id="CP000142">
    <property type="protein sequence ID" value="ABA89385.1"/>
    <property type="molecule type" value="Genomic_DNA"/>
</dbReference>
<dbReference type="AlphaFoldDB" id="Q3A2M2"/>
<dbReference type="PRINTS" id="PR00344">
    <property type="entry name" value="BCTRLSENSOR"/>
</dbReference>
<dbReference type="SMART" id="SM00388">
    <property type="entry name" value="HisKA"/>
    <property type="match status" value="1"/>
</dbReference>
<keyword evidence="9" id="KW-0812">Transmembrane</keyword>
<dbReference type="GO" id="GO:0000155">
    <property type="term" value="F:phosphorelay sensor kinase activity"/>
    <property type="evidence" value="ECO:0007669"/>
    <property type="project" value="InterPro"/>
</dbReference>
<name>Q3A2M2_SYNC1</name>
<sequence length="559" mass="62545">MSLHLFDSSTCMDSQRLTPRLMRWFFGLRMLVISLFLCGSILFQIRGDSGAQWIVLRYLYLLVAVSYLQAMVSLVLVKYVGPLRWLAQSQVVWDLVFATFLIYLTGGIASIFSSFYILVILTSVLLLSRRDVILVASAAAILYGSLINFQYYRQLPQLLGVVFPTDVGGAETLYTLFINIVAFLVVGILGGILVGRLLHSEDVRQQITIDYEELERLNRAILENLTSGLVIVDRQLRIRSLNAAAQEMLGGCFNELYNATISRFFPDQMFVQEGQFQVVSRGEGWLVDRHDCRRPIGYNTSILTDPDRQVDGLLVTFQDLTDLKEMEERLKRSDRLAAVGQLAAGLAHEIRNPLASISGSVQLLKENIALGEEDRSLMNIVVKEADRLNGLLREFLLFARPSPPEKQWFRAEEFVSELANLCSADKRFNNIDIQRHCSPDDELLGDRGQLRQALWNLLINAAEAMPDGGRLIFDFLPNPPRLVVSDTGPGIPEYLRQKIYDPFFTTKDHGTGLGLATVHNIVEAHGGTLELQGSQQGGASFVVCLPVDEADVHADRASC</sequence>
<dbReference type="GO" id="GO:0005524">
    <property type="term" value="F:ATP binding"/>
    <property type="evidence" value="ECO:0007669"/>
    <property type="project" value="UniProtKB-KW"/>
</dbReference>
<keyword evidence="7" id="KW-0067">ATP-binding</keyword>
<dbReference type="PROSITE" id="PS50113">
    <property type="entry name" value="PAC"/>
    <property type="match status" value="1"/>
</dbReference>
<keyword evidence="5" id="KW-0547">Nucleotide-binding</keyword>
<keyword evidence="9" id="KW-0472">Membrane</keyword>
<dbReference type="InterPro" id="IPR036890">
    <property type="entry name" value="HATPase_C_sf"/>
</dbReference>
<evidence type="ECO:0000256" key="3">
    <source>
        <dbReference type="ARBA" id="ARBA00022553"/>
    </source>
</evidence>
<dbReference type="InterPro" id="IPR000014">
    <property type="entry name" value="PAS"/>
</dbReference>
<dbReference type="InterPro" id="IPR005467">
    <property type="entry name" value="His_kinase_dom"/>
</dbReference>
<dbReference type="PROSITE" id="PS50109">
    <property type="entry name" value="HIS_KIN"/>
    <property type="match status" value="1"/>
</dbReference>
<evidence type="ECO:0000256" key="8">
    <source>
        <dbReference type="ARBA" id="ARBA00023012"/>
    </source>
</evidence>
<proteinExistence type="predicted"/>
<dbReference type="PANTHER" id="PTHR43065:SF10">
    <property type="entry name" value="PEROXIDE STRESS-ACTIVATED HISTIDINE KINASE MAK3"/>
    <property type="match status" value="1"/>
</dbReference>
<dbReference type="InterPro" id="IPR004358">
    <property type="entry name" value="Sig_transdc_His_kin-like_C"/>
</dbReference>
<evidence type="ECO:0000256" key="9">
    <source>
        <dbReference type="SAM" id="Phobius"/>
    </source>
</evidence>
<dbReference type="InterPro" id="IPR036097">
    <property type="entry name" value="HisK_dim/P_sf"/>
</dbReference>
<gene>
    <name evidence="12" type="primary">pilS</name>
    <name evidence="12" type="ordered locus">Pcar_2146</name>
</gene>
<dbReference type="SMART" id="SM00387">
    <property type="entry name" value="HATPase_c"/>
    <property type="match status" value="1"/>
</dbReference>
<dbReference type="SUPFAM" id="SSF47384">
    <property type="entry name" value="Homodimeric domain of signal transducing histidine kinase"/>
    <property type="match status" value="1"/>
</dbReference>
<evidence type="ECO:0000256" key="6">
    <source>
        <dbReference type="ARBA" id="ARBA00022777"/>
    </source>
</evidence>
<dbReference type="InterPro" id="IPR035965">
    <property type="entry name" value="PAS-like_dom_sf"/>
</dbReference>
<evidence type="ECO:0000256" key="4">
    <source>
        <dbReference type="ARBA" id="ARBA00022679"/>
    </source>
</evidence>
<feature type="domain" description="Histidine kinase" evidence="10">
    <location>
        <begin position="345"/>
        <end position="549"/>
    </location>
</feature>
<feature type="domain" description="PAC" evidence="11">
    <location>
        <begin position="280"/>
        <end position="332"/>
    </location>
</feature>
<dbReference type="Pfam" id="PF00512">
    <property type="entry name" value="HisKA"/>
    <property type="match status" value="1"/>
</dbReference>
<protein>
    <recommendedName>
        <fullName evidence="2">histidine kinase</fullName>
        <ecNumber evidence="2">2.7.13.3</ecNumber>
    </recommendedName>
</protein>
<evidence type="ECO:0000256" key="2">
    <source>
        <dbReference type="ARBA" id="ARBA00012438"/>
    </source>
</evidence>
<dbReference type="Proteomes" id="UP000002534">
    <property type="component" value="Chromosome"/>
</dbReference>
<dbReference type="eggNOG" id="COG5000">
    <property type="taxonomic scope" value="Bacteria"/>
</dbReference>
<keyword evidence="3" id="KW-0597">Phosphoprotein</keyword>
<evidence type="ECO:0000256" key="1">
    <source>
        <dbReference type="ARBA" id="ARBA00000085"/>
    </source>
</evidence>
<reference evidence="12 13" key="2">
    <citation type="journal article" date="2012" name="BMC Genomics">
        <title>The genome of Pelobacter carbinolicus reveals surprising metabolic capabilities and physiological features.</title>
        <authorList>
            <person name="Aklujkar M."/>
            <person name="Haveman S.A."/>
            <person name="Didonato R.Jr."/>
            <person name="Chertkov O."/>
            <person name="Han C.S."/>
            <person name="Land M.L."/>
            <person name="Brown P."/>
            <person name="Lovley D.R."/>
        </authorList>
    </citation>
    <scope>NUCLEOTIDE SEQUENCE [LARGE SCALE GENOMIC DNA]</scope>
    <source>
        <strain evidence="13">DSM 2380 / NBRC 103641 / GraBd1</strain>
    </source>
</reference>
<comment type="catalytic activity">
    <reaction evidence="1">
        <text>ATP + protein L-histidine = ADP + protein N-phospho-L-histidine.</text>
        <dbReference type="EC" id="2.7.13.3"/>
    </reaction>
</comment>
<dbReference type="CDD" id="cd00130">
    <property type="entry name" value="PAS"/>
    <property type="match status" value="1"/>
</dbReference>
<feature type="transmembrane region" description="Helical" evidence="9">
    <location>
        <begin position="132"/>
        <end position="152"/>
    </location>
</feature>
<keyword evidence="9" id="KW-1133">Transmembrane helix</keyword>
<dbReference type="InterPro" id="IPR003661">
    <property type="entry name" value="HisK_dim/P_dom"/>
</dbReference>
<dbReference type="SMART" id="SM00091">
    <property type="entry name" value="PAS"/>
    <property type="match status" value="1"/>
</dbReference>
<keyword evidence="4" id="KW-0808">Transferase</keyword>
<dbReference type="SUPFAM" id="SSF55785">
    <property type="entry name" value="PYP-like sensor domain (PAS domain)"/>
    <property type="match status" value="1"/>
</dbReference>
<organism evidence="12 13">
    <name type="scientific">Syntrophotalea carbinolica (strain DSM 2380 / NBRC 103641 / GraBd1)</name>
    <name type="common">Pelobacter carbinolicus</name>
    <dbReference type="NCBI Taxonomy" id="338963"/>
    <lineage>
        <taxon>Bacteria</taxon>
        <taxon>Pseudomonadati</taxon>
        <taxon>Thermodesulfobacteriota</taxon>
        <taxon>Desulfuromonadia</taxon>
        <taxon>Desulfuromonadales</taxon>
        <taxon>Syntrophotaleaceae</taxon>
        <taxon>Syntrophotalea</taxon>
    </lineage>
</organism>
<dbReference type="InterPro" id="IPR003594">
    <property type="entry name" value="HATPase_dom"/>
</dbReference>
<dbReference type="Gene3D" id="3.30.565.10">
    <property type="entry name" value="Histidine kinase-like ATPase, C-terminal domain"/>
    <property type="match status" value="1"/>
</dbReference>
<dbReference type="KEGG" id="pca:Pcar_2146"/>
<dbReference type="InterPro" id="IPR013656">
    <property type="entry name" value="PAS_4"/>
</dbReference>
<dbReference type="HOGENOM" id="CLU_000445_114_39_7"/>
<dbReference type="CDD" id="cd00075">
    <property type="entry name" value="HATPase"/>
    <property type="match status" value="1"/>
</dbReference>
<dbReference type="NCBIfam" id="TIGR00229">
    <property type="entry name" value="sensory_box"/>
    <property type="match status" value="1"/>
</dbReference>
<feature type="transmembrane region" description="Helical" evidence="9">
    <location>
        <begin position="24"/>
        <end position="43"/>
    </location>
</feature>
<dbReference type="Pfam" id="PF25323">
    <property type="entry name" value="6TM_PilS"/>
    <property type="match status" value="1"/>
</dbReference>
<evidence type="ECO:0000259" key="11">
    <source>
        <dbReference type="PROSITE" id="PS50113"/>
    </source>
</evidence>
<evidence type="ECO:0000256" key="5">
    <source>
        <dbReference type="ARBA" id="ARBA00022741"/>
    </source>
</evidence>
<dbReference type="STRING" id="338963.Pcar_2146"/>